<feature type="compositionally biased region" description="Low complexity" evidence="12">
    <location>
        <begin position="407"/>
        <end position="416"/>
    </location>
</feature>
<comment type="function">
    <text evidence="10">Acts as component of the CCR4-NOT core complex, which in the nucleus seems to be a general transcription factor, and in the cytoplasm the major mRNA deadenylase involved in mRNA turnover. The NOT protein subcomplex negatively regulates the basal and activated transcription of many genes. Preferentially affects TC-type TATA element-dependent transcription. Could directly or indirectly inhibit component(s) of the general transcription machinery.</text>
</comment>
<feature type="compositionally biased region" description="Low complexity" evidence="12">
    <location>
        <begin position="486"/>
        <end position="507"/>
    </location>
</feature>
<dbReference type="InterPro" id="IPR012270">
    <property type="entry name" value="CCR4-NOT_su3/5"/>
</dbReference>
<dbReference type="Pfam" id="PF04153">
    <property type="entry name" value="NOT2_3_5_C"/>
    <property type="match status" value="1"/>
</dbReference>
<keyword evidence="10" id="KW-0010">Activator</keyword>
<keyword evidence="6" id="KW-0597">Phosphoprotein</keyword>
<feature type="compositionally biased region" description="Low complexity" evidence="12">
    <location>
        <begin position="439"/>
        <end position="461"/>
    </location>
</feature>
<evidence type="ECO:0000256" key="12">
    <source>
        <dbReference type="SAM" id="MobiDB-lite"/>
    </source>
</evidence>
<feature type="domain" description="CCR4-Not complex component Not N-terminal" evidence="13">
    <location>
        <begin position="76"/>
        <end position="303"/>
    </location>
</feature>
<evidence type="ECO:0000259" key="14">
    <source>
        <dbReference type="Pfam" id="PF04153"/>
    </source>
</evidence>
<keyword evidence="8 10" id="KW-0804">Transcription</keyword>
<dbReference type="InterPro" id="IPR040168">
    <property type="entry name" value="Not2/3/5"/>
</dbReference>
<reference evidence="15 16" key="1">
    <citation type="submission" date="2024-04" db="EMBL/GenBank/DDBJ databases">
        <title>Phyllosticta paracitricarpa is synonymous to the EU quarantine fungus P. citricarpa based on phylogenomic analyses.</title>
        <authorList>
            <consortium name="Lawrence Berkeley National Laboratory"/>
            <person name="Van Ingen-Buijs V.A."/>
            <person name="Van Westerhoven A.C."/>
            <person name="Haridas S."/>
            <person name="Skiadas P."/>
            <person name="Martin F."/>
            <person name="Groenewald J.Z."/>
            <person name="Crous P.W."/>
            <person name="Seidl M.F."/>
        </authorList>
    </citation>
    <scope>NUCLEOTIDE SEQUENCE [LARGE SCALE GENOMIC DNA]</scope>
    <source>
        <strain evidence="15 16">CBS 123374</strain>
    </source>
</reference>
<dbReference type="PANTHER" id="PTHR23326">
    <property type="entry name" value="CCR4 NOT-RELATED"/>
    <property type="match status" value="1"/>
</dbReference>
<evidence type="ECO:0000256" key="1">
    <source>
        <dbReference type="ARBA" id="ARBA00004123"/>
    </source>
</evidence>
<dbReference type="InterPro" id="IPR038635">
    <property type="entry name" value="CCR4-NOT_su2/3/5_C_sf"/>
</dbReference>
<evidence type="ECO:0000256" key="10">
    <source>
        <dbReference type="PIRNR" id="PIRNR005290"/>
    </source>
</evidence>
<keyword evidence="11" id="KW-0175">Coiled coil</keyword>
<gene>
    <name evidence="15" type="ORF">HDK90DRAFT_503491</name>
</gene>
<evidence type="ECO:0000256" key="9">
    <source>
        <dbReference type="ARBA" id="ARBA00023242"/>
    </source>
</evidence>
<dbReference type="PIRSF" id="PIRSF005290">
    <property type="entry name" value="NOT_su_3_5"/>
    <property type="match status" value="1"/>
</dbReference>
<evidence type="ECO:0000256" key="3">
    <source>
        <dbReference type="ARBA" id="ARBA00007682"/>
    </source>
</evidence>
<organism evidence="15 16">
    <name type="scientific">Phyllosticta capitalensis</name>
    <dbReference type="NCBI Taxonomy" id="121624"/>
    <lineage>
        <taxon>Eukaryota</taxon>
        <taxon>Fungi</taxon>
        <taxon>Dikarya</taxon>
        <taxon>Ascomycota</taxon>
        <taxon>Pezizomycotina</taxon>
        <taxon>Dothideomycetes</taxon>
        <taxon>Dothideomycetes incertae sedis</taxon>
        <taxon>Botryosphaeriales</taxon>
        <taxon>Phyllostictaceae</taxon>
        <taxon>Phyllosticta</taxon>
    </lineage>
</organism>
<feature type="region of interest" description="Disordered" evidence="12">
    <location>
        <begin position="312"/>
        <end position="551"/>
    </location>
</feature>
<evidence type="ECO:0000256" key="5">
    <source>
        <dbReference type="ARBA" id="ARBA00022491"/>
    </source>
</evidence>
<evidence type="ECO:0000256" key="8">
    <source>
        <dbReference type="ARBA" id="ARBA00023163"/>
    </source>
</evidence>
<keyword evidence="7 10" id="KW-0805">Transcription regulation</keyword>
<dbReference type="InterPro" id="IPR007282">
    <property type="entry name" value="NOT2/3/5_C"/>
</dbReference>
<evidence type="ECO:0000259" key="13">
    <source>
        <dbReference type="Pfam" id="PF04065"/>
    </source>
</evidence>
<feature type="region of interest" description="Disordered" evidence="12">
    <location>
        <begin position="1"/>
        <end position="20"/>
    </location>
</feature>
<feature type="compositionally biased region" description="Low complexity" evidence="12">
    <location>
        <begin position="337"/>
        <end position="360"/>
    </location>
</feature>
<keyword evidence="5 10" id="KW-0678">Repressor</keyword>
<evidence type="ECO:0000256" key="6">
    <source>
        <dbReference type="ARBA" id="ARBA00022553"/>
    </source>
</evidence>
<evidence type="ECO:0000256" key="11">
    <source>
        <dbReference type="SAM" id="Coils"/>
    </source>
</evidence>
<feature type="compositionally biased region" description="Basic and acidic residues" evidence="12">
    <location>
        <begin position="528"/>
        <end position="542"/>
    </location>
</feature>
<evidence type="ECO:0000256" key="2">
    <source>
        <dbReference type="ARBA" id="ARBA00004496"/>
    </source>
</evidence>
<feature type="compositionally biased region" description="Polar residues" evidence="12">
    <location>
        <begin position="361"/>
        <end position="390"/>
    </location>
</feature>
<comment type="similarity">
    <text evidence="3 10">Belongs to the CNOT2/3/5 family.</text>
</comment>
<feature type="coiled-coil region" evidence="11">
    <location>
        <begin position="190"/>
        <end position="224"/>
    </location>
</feature>
<comment type="subcellular location">
    <subcellularLocation>
        <location evidence="2 10">Cytoplasm</location>
    </subcellularLocation>
    <subcellularLocation>
        <location evidence="1 10">Nucleus</location>
    </subcellularLocation>
</comment>
<sequence length="715" mass="79374">MGAQSEFGAASCPGASRPSIQQPLLSTTWKSDRYSRSAARPIHSDVLCLTWPRSTASLRPIPRACPTRLPFATMAARKLAQEIDRCFKKVAEGVAAFENIYEKLQQSSNPAQKEKLEDALKKEIKKLQRSRDQIKAWAASNDIKDKKPLLDQRKLIETQMEKFKAVEKEMKTKAYSKEGLSAASKLDPKEKEKMEVCDFLSNMVEELERQIETTEAESAHLSANLKKGKKDTAKSERIAELERTTERHQWHIGKLELVRRSLENDGLEVEQVKELEESIRYYVENNQEVDFMEDEELYDDLNLADGEDLFGMAADADKVSSQDTQSVQDNEQDEGPRGTAAPAGKGKATGEAAAAAPRRPSTQLKSPLPTLSTLHTPAPSNSNGVNTSNMKPAPLPTRAPGEPLKYASAAAAAAASDKNNVGIAPLPPPPGVQTTPSLTHATAAKSSAAPSPAVSHAHPATVAQTSHRPPVASAPSHDGTSSGPISAKSPALSHSSAAAPSAESNSVPPTPAQEKRVATPAKAAKQAEPLDRITNGEKHPQQEEEESVFHLPSSLQDLLESFEATKGDFTTYPPIDERSLAVSADQMPSSNEVDKPRHYKPQNPYPYTPNHYPQEPLAIFDDPRLYQRLDTDSLFYAFYYRQGTYEQFLAAKALKSQSWRFHKQYQTWFQRHEEPKSITEDYEQGTYRFFDYESTWMNRRKADFKFAYKFLEDDL</sequence>
<dbReference type="Gene3D" id="2.30.30.1020">
    <property type="entry name" value="CCR4-NOT complex subunit 2/3/5, C-terminal domain"/>
    <property type="match status" value="1"/>
</dbReference>
<accession>A0ABR1YLY5</accession>
<feature type="domain" description="NOT2/NOT3/NOT5 C-terminal" evidence="14">
    <location>
        <begin position="586"/>
        <end position="711"/>
    </location>
</feature>
<evidence type="ECO:0000256" key="4">
    <source>
        <dbReference type="ARBA" id="ARBA00022490"/>
    </source>
</evidence>
<evidence type="ECO:0000313" key="15">
    <source>
        <dbReference type="EMBL" id="KAK8233450.1"/>
    </source>
</evidence>
<name>A0ABR1YLY5_9PEZI</name>
<protein>
    <recommendedName>
        <fullName evidence="10">General negative regulator of transcription subunit</fullName>
    </recommendedName>
</protein>
<keyword evidence="16" id="KW-1185">Reference proteome</keyword>
<dbReference type="InterPro" id="IPR007207">
    <property type="entry name" value="Not_N"/>
</dbReference>
<dbReference type="EMBL" id="JBBWRZ010000006">
    <property type="protein sequence ID" value="KAK8233450.1"/>
    <property type="molecule type" value="Genomic_DNA"/>
</dbReference>
<comment type="caution">
    <text evidence="15">The sequence shown here is derived from an EMBL/GenBank/DDBJ whole genome shotgun (WGS) entry which is preliminary data.</text>
</comment>
<proteinExistence type="inferred from homology"/>
<dbReference type="Pfam" id="PF04065">
    <property type="entry name" value="Not3"/>
    <property type="match status" value="1"/>
</dbReference>
<evidence type="ECO:0000313" key="16">
    <source>
        <dbReference type="Proteomes" id="UP001492380"/>
    </source>
</evidence>
<evidence type="ECO:0000256" key="7">
    <source>
        <dbReference type="ARBA" id="ARBA00023015"/>
    </source>
</evidence>
<keyword evidence="4 10" id="KW-0963">Cytoplasm</keyword>
<dbReference type="Proteomes" id="UP001492380">
    <property type="component" value="Unassembled WGS sequence"/>
</dbReference>
<keyword evidence="9 10" id="KW-0539">Nucleus</keyword>